<keyword evidence="5" id="KW-0378">Hydrolase</keyword>
<evidence type="ECO:0000256" key="6">
    <source>
        <dbReference type="ARBA" id="ARBA00023157"/>
    </source>
</evidence>
<comment type="catalytic activity">
    <reaction evidence="1">
        <text>a phosphate monoester + H2O = an alcohol + phosphate</text>
        <dbReference type="Rhea" id="RHEA:15017"/>
        <dbReference type="ChEBI" id="CHEBI:15377"/>
        <dbReference type="ChEBI" id="CHEBI:30879"/>
        <dbReference type="ChEBI" id="CHEBI:43474"/>
        <dbReference type="ChEBI" id="CHEBI:67140"/>
        <dbReference type="EC" id="3.1.3.2"/>
    </reaction>
</comment>
<dbReference type="InterPro" id="IPR033379">
    <property type="entry name" value="Acid_Pase_AS"/>
</dbReference>
<dbReference type="PANTHER" id="PTHR11567:SF211">
    <property type="entry name" value="PROSTATIC ACID PHOSPHATASE"/>
    <property type="match status" value="1"/>
</dbReference>
<dbReference type="InterPro" id="IPR029033">
    <property type="entry name" value="His_PPase_superfam"/>
</dbReference>
<feature type="chain" id="PRO_5003771054" description="acid phosphatase" evidence="8">
    <location>
        <begin position="22"/>
        <end position="376"/>
    </location>
</feature>
<evidence type="ECO:0000313" key="9">
    <source>
        <dbReference type="EMBL" id="AEE63565.1"/>
    </source>
</evidence>
<evidence type="ECO:0000256" key="4">
    <source>
        <dbReference type="ARBA" id="ARBA00022729"/>
    </source>
</evidence>
<dbReference type="InterPro" id="IPR050645">
    <property type="entry name" value="Histidine_acid_phosphatase"/>
</dbReference>
<dbReference type="PROSITE" id="PS00616">
    <property type="entry name" value="HIS_ACID_PHOSPHAT_1"/>
    <property type="match status" value="1"/>
</dbReference>
<dbReference type="EMBL" id="BT128608">
    <property type="protein sequence ID" value="AEE63565.1"/>
    <property type="molecule type" value="mRNA"/>
</dbReference>
<dbReference type="CDD" id="cd07061">
    <property type="entry name" value="HP_HAP_like"/>
    <property type="match status" value="1"/>
</dbReference>
<comment type="similarity">
    <text evidence="2">Belongs to the histidine acid phosphatase family.</text>
</comment>
<evidence type="ECO:0000256" key="1">
    <source>
        <dbReference type="ARBA" id="ARBA00000032"/>
    </source>
</evidence>
<dbReference type="OrthoDB" id="10257284at2759"/>
<proteinExistence type="evidence at transcript level"/>
<dbReference type="Gene3D" id="3.40.50.1240">
    <property type="entry name" value="Phosphoglycerate mutase-like"/>
    <property type="match status" value="1"/>
</dbReference>
<dbReference type="InterPro" id="IPR000560">
    <property type="entry name" value="His_Pase_clade-2"/>
</dbReference>
<name>J3JZC7_DENPD</name>
<dbReference type="SUPFAM" id="SSF53254">
    <property type="entry name" value="Phosphoglycerate mutase-like"/>
    <property type="match status" value="1"/>
</dbReference>
<evidence type="ECO:0000256" key="2">
    <source>
        <dbReference type="ARBA" id="ARBA00005375"/>
    </source>
</evidence>
<reference evidence="9" key="1">
    <citation type="journal article" date="2012" name="Insect Biochem. Mol. Biol.">
        <title>Transcriptome and full-length cDNA resources for the mountain pine beetle, Dendroctonus ponderosae Hopkins, a major insect pest of pine forests.</title>
        <authorList>
            <person name="Keeling C.I."/>
            <person name="Henderson H."/>
            <person name="Li M."/>
            <person name="Yuen M."/>
            <person name="Clark E.L."/>
            <person name="Fraser J.D."/>
            <person name="Huber D.P."/>
            <person name="Liao N.Y."/>
            <person name="Roderick Docking T."/>
            <person name="Birol I."/>
            <person name="Chan S.K."/>
            <person name="Taylor G.A."/>
            <person name="Palmquist D."/>
            <person name="Jones S.J."/>
            <person name="Bohlmann J."/>
        </authorList>
    </citation>
    <scope>NUCLEOTIDE SEQUENCE</scope>
    <source>
        <tissue evidence="9">Midgut and adhering fatbody of emerged adults of both sexes after feeding on lodgepole pine for up to 64 h</tissue>
    </source>
</reference>
<keyword evidence="4 8" id="KW-0732">Signal</keyword>
<protein>
    <recommendedName>
        <fullName evidence="3">acid phosphatase</fullName>
        <ecNumber evidence="3">3.1.3.2</ecNumber>
    </recommendedName>
</protein>
<dbReference type="Pfam" id="PF00328">
    <property type="entry name" value="His_Phos_2"/>
    <property type="match status" value="1"/>
</dbReference>
<dbReference type="PANTHER" id="PTHR11567">
    <property type="entry name" value="ACID PHOSPHATASE-RELATED"/>
    <property type="match status" value="1"/>
</dbReference>
<organism evidence="9">
    <name type="scientific">Dendroctonus ponderosae</name>
    <name type="common">Mountain pine beetle</name>
    <dbReference type="NCBI Taxonomy" id="77166"/>
    <lineage>
        <taxon>Eukaryota</taxon>
        <taxon>Metazoa</taxon>
        <taxon>Ecdysozoa</taxon>
        <taxon>Arthropoda</taxon>
        <taxon>Hexapoda</taxon>
        <taxon>Insecta</taxon>
        <taxon>Pterygota</taxon>
        <taxon>Neoptera</taxon>
        <taxon>Endopterygota</taxon>
        <taxon>Coleoptera</taxon>
        <taxon>Polyphaga</taxon>
        <taxon>Cucujiformia</taxon>
        <taxon>Curculionidae</taxon>
        <taxon>Scolytinae</taxon>
        <taxon>Dendroctonus</taxon>
    </lineage>
</organism>
<accession>J3JZC7</accession>
<keyword evidence="7" id="KW-0325">Glycoprotein</keyword>
<sequence length="376" mass="42880">MYRLVLLVILSILGSLVVVDGRRPPPRPTPPPSSDDDTLLLVHTLFRHGNRTPNSKVYSSNPISNSSFYWPHGYGQLTEEGKRTEYRIGTTLRERYQNFLGNAYNIDFIDSRTTNVNRTKMSLQLVLAGLWPPTGQQVFLPWLNWQPIPYNYLTNDKELSGTSVCSNYDTLVDEVENSDEIQELLSVYDEIFEYISNQTGEDFSTPDDMFSLYFESVAQVEYGYPVEEWLEEVFPDDLEKITKDVYYIGTNTTALKRIAGGFLLRKIINDSKAKIDGLLTPENRKMFLYSAHERNVANLLITLGVYGDEIPTYGSHVIVELHNITNVYGFKVLYQDWTTSQPQLLTISGCAAFCPYDEFVELLAEVIADEDDCETS</sequence>
<dbReference type="EC" id="3.1.3.2" evidence="3"/>
<evidence type="ECO:0000256" key="3">
    <source>
        <dbReference type="ARBA" id="ARBA00012646"/>
    </source>
</evidence>
<dbReference type="AlphaFoldDB" id="J3JZC7"/>
<dbReference type="GO" id="GO:0003993">
    <property type="term" value="F:acid phosphatase activity"/>
    <property type="evidence" value="ECO:0007669"/>
    <property type="project" value="UniProtKB-EC"/>
</dbReference>
<evidence type="ECO:0000256" key="8">
    <source>
        <dbReference type="SAM" id="SignalP"/>
    </source>
</evidence>
<evidence type="ECO:0000256" key="7">
    <source>
        <dbReference type="ARBA" id="ARBA00023180"/>
    </source>
</evidence>
<keyword evidence="6" id="KW-1015">Disulfide bond</keyword>
<feature type="signal peptide" evidence="8">
    <location>
        <begin position="1"/>
        <end position="21"/>
    </location>
</feature>
<evidence type="ECO:0000256" key="5">
    <source>
        <dbReference type="ARBA" id="ARBA00022801"/>
    </source>
</evidence>